<sequence>MKAQAAAALVAGLFAYTTAAQSTVALGDLTFAAPDCDDGGSGANLADCNTAIPQLLAANCSGGVCSIPAAEDGAQESVISQLVGQCEVFIGAFANGDAVTFSQESVESAFPTFINQCFGHTGGFGNPLQLTTDGVIRIGFSNGIQGGGG</sequence>
<protein>
    <submittedName>
        <fullName evidence="2">Uncharacterized protein</fullName>
    </submittedName>
</protein>
<feature type="chain" id="PRO_5014425976" evidence="1">
    <location>
        <begin position="21"/>
        <end position="149"/>
    </location>
</feature>
<dbReference type="OrthoDB" id="4884341at2759"/>
<accession>A0A2K0TN01</accession>
<name>A0A2K0TN01_9HYPO</name>
<dbReference type="Proteomes" id="UP000236546">
    <property type="component" value="Unassembled WGS sequence"/>
</dbReference>
<evidence type="ECO:0000313" key="2">
    <source>
        <dbReference type="EMBL" id="PNP46884.1"/>
    </source>
</evidence>
<dbReference type="EMBL" id="MTYH01000014">
    <property type="protein sequence ID" value="PNP46884.1"/>
    <property type="molecule type" value="Genomic_DNA"/>
</dbReference>
<dbReference type="AlphaFoldDB" id="A0A2K0TN01"/>
<evidence type="ECO:0000256" key="1">
    <source>
        <dbReference type="SAM" id="SignalP"/>
    </source>
</evidence>
<feature type="signal peptide" evidence="1">
    <location>
        <begin position="1"/>
        <end position="20"/>
    </location>
</feature>
<evidence type="ECO:0000313" key="3">
    <source>
        <dbReference type="Proteomes" id="UP000236546"/>
    </source>
</evidence>
<reference evidence="2 3" key="1">
    <citation type="submission" date="2017-02" db="EMBL/GenBank/DDBJ databases">
        <title>Genomes of Trichoderma spp. with biocontrol activity.</title>
        <authorList>
            <person name="Gardiner D."/>
            <person name="Kazan K."/>
            <person name="Vos C."/>
            <person name="Harvey P."/>
        </authorList>
    </citation>
    <scope>NUCLEOTIDE SEQUENCE [LARGE SCALE GENOMIC DNA]</scope>
    <source>
        <strain evidence="2 3">A5MH</strain>
    </source>
</reference>
<organism evidence="2 3">
    <name type="scientific">Trichoderma gamsii</name>
    <dbReference type="NCBI Taxonomy" id="398673"/>
    <lineage>
        <taxon>Eukaryota</taxon>
        <taxon>Fungi</taxon>
        <taxon>Dikarya</taxon>
        <taxon>Ascomycota</taxon>
        <taxon>Pezizomycotina</taxon>
        <taxon>Sordariomycetes</taxon>
        <taxon>Hypocreomycetidae</taxon>
        <taxon>Hypocreales</taxon>
        <taxon>Hypocreaceae</taxon>
        <taxon>Trichoderma</taxon>
    </lineage>
</organism>
<keyword evidence="1" id="KW-0732">Signal</keyword>
<gene>
    <name evidence="2" type="ORF">TGAMA5MH_01837</name>
</gene>
<proteinExistence type="predicted"/>
<comment type="caution">
    <text evidence="2">The sequence shown here is derived from an EMBL/GenBank/DDBJ whole genome shotgun (WGS) entry which is preliminary data.</text>
</comment>